<sequence length="946" mass="100125">MVSIFTENSVLFFMWFLLLPLLGVSQSTVVVTATDAIATEGTPANDTGIFLIDLGSTNNTGGNVTVNYLFSGTATSGTDYTSLGGSVIIGNGARTVQLTVVPVDDNLFEGNENVQIRLASTDNAAFTVAGNSSSNANITIVDNDGCSAGPTAPAIQSIIQTRYCSGVEVDLSSFVTKAAPSGTTLRWSTSATPNPNDSSSFLASSIITSGGNFYGFYYGTENGTACISPVTSLPTITFDTAPSLGTLSSDNQACNQSFLGLGGIHDLDDALIGQTTGGVWSLIEAPSGETTVIGSGNRVNYDGQPAGSYIYTYTPNYAGAPSCPVESIEVTVFVTACTPCDAGTSPPKLNEGIPTIFCVEAGATFSQDLLEYSSDGGPNGTKLIWSRSNDYTRTNVFLSNTVVTQEGTYYAFFLDEANNCASPVLSVSIIINQKPVIDVVENALCSEGIMTLSATATSGSTINWYASATGTTPVQENSSTFTTPNLTTTTTYYVEAVLAGCTSDRKAVVATINQEPVVQAVSTPLNACNINNGEYPNVFNLNSGLTQNVSGTWVKTSDPSNALVISATNTVDFLNAPTGNYTFTFTTNTAVAPCADKSVTITVMVGTCIVDSDNDGLSDEDEITIGTNPNNNDSDGDGILDAEEVGDDIANPLDADADGIIDALDSNVLDTDMDGVVDQLDPANSNPCIPDNTVGMCDTDGDGISDGDEMANGTDHLDPCDPNLTPDCAPDPIDLEITKTVDILRPKVDDIIEFTVTLTNLSMDRVIAISINEILTAERGFEYVSHTVTAGQYNVANGSWQIQEIQGEEVNTLIIRAKVLPEGDYLNTAEVVASFPRDNNAQNNVATITVEVQKRSNDDCGFMFNQFSPNNDGINDYLIINCITNYPNNTLEIFDRYGNQVYKTVRYDNNWNGSGKNGDLPKGTYYYVLDLGDGSPITKGWIQIIR</sequence>
<dbReference type="Pfam" id="PF13585">
    <property type="entry name" value="CHU_C"/>
    <property type="match status" value="1"/>
</dbReference>
<dbReference type="Gene3D" id="4.10.1080.10">
    <property type="entry name" value="TSP type-3 repeat"/>
    <property type="match status" value="1"/>
</dbReference>
<proteinExistence type="predicted"/>
<dbReference type="Pfam" id="PF19081">
    <property type="entry name" value="Ig_7"/>
    <property type="match status" value="1"/>
</dbReference>
<dbReference type="InterPro" id="IPR059100">
    <property type="entry name" value="TSP3_bac"/>
</dbReference>
<dbReference type="InterPro" id="IPR038081">
    <property type="entry name" value="CalX-like_sf"/>
</dbReference>
<evidence type="ECO:0000313" key="10">
    <source>
        <dbReference type="Proteomes" id="UP000192360"/>
    </source>
</evidence>
<dbReference type="InterPro" id="IPR044023">
    <property type="entry name" value="Ig_7"/>
</dbReference>
<accession>A0A1W1YCI6</accession>
<dbReference type="Pfam" id="PF18884">
    <property type="entry name" value="TSP3_bac"/>
    <property type="match status" value="3"/>
</dbReference>
<dbReference type="GO" id="GO:0016020">
    <property type="term" value="C:membrane"/>
    <property type="evidence" value="ECO:0007669"/>
    <property type="project" value="InterPro"/>
</dbReference>
<keyword evidence="4" id="KW-0677">Repeat</keyword>
<evidence type="ECO:0000313" key="9">
    <source>
        <dbReference type="EMBL" id="SMC33859.1"/>
    </source>
</evidence>
<evidence type="ECO:0000256" key="3">
    <source>
        <dbReference type="ARBA" id="ARBA00022729"/>
    </source>
</evidence>
<evidence type="ECO:0000256" key="5">
    <source>
        <dbReference type="ARBA" id="ARBA00022837"/>
    </source>
</evidence>
<dbReference type="InterPro" id="IPR001434">
    <property type="entry name" value="OmcB-like_DUF11"/>
</dbReference>
<keyword evidence="5" id="KW-0106">Calcium</keyword>
<keyword evidence="10" id="KW-1185">Reference proteome</keyword>
<dbReference type="InterPro" id="IPR003644">
    <property type="entry name" value="Calx_beta"/>
</dbReference>
<dbReference type="InterPro" id="IPR026341">
    <property type="entry name" value="T9SS_type_B"/>
</dbReference>
<dbReference type="InterPro" id="IPR018247">
    <property type="entry name" value="EF_Hand_1_Ca_BS"/>
</dbReference>
<protein>
    <submittedName>
        <fullName evidence="9">Gliding motility-associated C-terminal domain-containing protein</fullName>
    </submittedName>
</protein>
<dbReference type="InterPro" id="IPR028974">
    <property type="entry name" value="TSP_type-3_rpt"/>
</dbReference>
<dbReference type="NCBIfam" id="TIGR04131">
    <property type="entry name" value="Bac_Flav_CTERM"/>
    <property type="match status" value="1"/>
</dbReference>
<dbReference type="GO" id="GO:0005509">
    <property type="term" value="F:calcium ion binding"/>
    <property type="evidence" value="ECO:0007669"/>
    <property type="project" value="InterPro"/>
</dbReference>
<keyword evidence="2" id="KW-0964">Secreted</keyword>
<feature type="domain" description="DUF11" evidence="6">
    <location>
        <begin position="734"/>
        <end position="850"/>
    </location>
</feature>
<evidence type="ECO:0000259" key="7">
    <source>
        <dbReference type="Pfam" id="PF03160"/>
    </source>
</evidence>
<evidence type="ECO:0000256" key="2">
    <source>
        <dbReference type="ARBA" id="ARBA00022525"/>
    </source>
</evidence>
<dbReference type="InterPro" id="IPR047589">
    <property type="entry name" value="DUF11_rpt"/>
</dbReference>
<keyword evidence="3" id="KW-0732">Signal</keyword>
<dbReference type="NCBIfam" id="TIGR01451">
    <property type="entry name" value="B_ant_repeat"/>
    <property type="match status" value="1"/>
</dbReference>
<dbReference type="Gene3D" id="2.60.40.2030">
    <property type="match status" value="1"/>
</dbReference>
<reference evidence="9 10" key="1">
    <citation type="submission" date="2017-04" db="EMBL/GenBank/DDBJ databases">
        <authorList>
            <person name="Afonso C.L."/>
            <person name="Miller P.J."/>
            <person name="Scott M.A."/>
            <person name="Spackman E."/>
            <person name="Goraichik I."/>
            <person name="Dimitrov K.M."/>
            <person name="Suarez D.L."/>
            <person name="Swayne D.E."/>
        </authorList>
    </citation>
    <scope>NUCLEOTIDE SEQUENCE [LARGE SCALE GENOMIC DNA]</scope>
    <source>
        <strain evidence="9 10">DSM 21164</strain>
    </source>
</reference>
<evidence type="ECO:0000259" key="6">
    <source>
        <dbReference type="Pfam" id="PF01345"/>
    </source>
</evidence>
<organism evidence="9 10">
    <name type="scientific">Cellulophaga tyrosinoxydans</name>
    <dbReference type="NCBI Taxonomy" id="504486"/>
    <lineage>
        <taxon>Bacteria</taxon>
        <taxon>Pseudomonadati</taxon>
        <taxon>Bacteroidota</taxon>
        <taxon>Flavobacteriia</taxon>
        <taxon>Flavobacteriales</taxon>
        <taxon>Flavobacteriaceae</taxon>
        <taxon>Cellulophaga</taxon>
    </lineage>
</organism>
<evidence type="ECO:0000256" key="4">
    <source>
        <dbReference type="ARBA" id="ARBA00022737"/>
    </source>
</evidence>
<dbReference type="AlphaFoldDB" id="A0A1W1YCI6"/>
<comment type="subcellular location">
    <subcellularLocation>
        <location evidence="1">Secreted</location>
    </subcellularLocation>
</comment>
<feature type="domain" description="Calx-beta" evidence="7">
    <location>
        <begin position="57"/>
        <end position="144"/>
    </location>
</feature>
<evidence type="ECO:0000259" key="8">
    <source>
        <dbReference type="Pfam" id="PF19081"/>
    </source>
</evidence>
<evidence type="ECO:0000256" key="1">
    <source>
        <dbReference type="ARBA" id="ARBA00004613"/>
    </source>
</evidence>
<dbReference type="STRING" id="504486.SAMN05660703_0285"/>
<dbReference type="PROSITE" id="PS00018">
    <property type="entry name" value="EF_HAND_1"/>
    <property type="match status" value="1"/>
</dbReference>
<dbReference type="Pfam" id="PF01345">
    <property type="entry name" value="DUF11"/>
    <property type="match status" value="1"/>
</dbReference>
<feature type="domain" description="Ig-like" evidence="8">
    <location>
        <begin position="435"/>
        <end position="513"/>
    </location>
</feature>
<dbReference type="Pfam" id="PF03160">
    <property type="entry name" value="Calx-beta"/>
    <property type="match status" value="1"/>
</dbReference>
<dbReference type="EMBL" id="FWXO01000001">
    <property type="protein sequence ID" value="SMC33859.1"/>
    <property type="molecule type" value="Genomic_DNA"/>
</dbReference>
<dbReference type="SUPFAM" id="SSF141072">
    <property type="entry name" value="CalX-like"/>
    <property type="match status" value="1"/>
</dbReference>
<gene>
    <name evidence="9" type="ORF">SAMN05660703_0285</name>
</gene>
<name>A0A1W1YCI6_9FLAO</name>
<dbReference type="GO" id="GO:0007154">
    <property type="term" value="P:cell communication"/>
    <property type="evidence" value="ECO:0007669"/>
    <property type="project" value="InterPro"/>
</dbReference>
<dbReference type="Proteomes" id="UP000192360">
    <property type="component" value="Unassembled WGS sequence"/>
</dbReference>